<dbReference type="Proteomes" id="UP001595711">
    <property type="component" value="Unassembled WGS sequence"/>
</dbReference>
<feature type="transmembrane region" description="Helical" evidence="8">
    <location>
        <begin position="212"/>
        <end position="234"/>
    </location>
</feature>
<evidence type="ECO:0000256" key="4">
    <source>
        <dbReference type="ARBA" id="ARBA00022679"/>
    </source>
</evidence>
<feature type="transmembrane region" description="Helical" evidence="8">
    <location>
        <begin position="355"/>
        <end position="376"/>
    </location>
</feature>
<feature type="transmembrane region" description="Helical" evidence="8">
    <location>
        <begin position="131"/>
        <end position="155"/>
    </location>
</feature>
<accession>A0ABV7VLX7</accession>
<protein>
    <submittedName>
        <fullName evidence="10">ArnT family glycosyltransferase</fullName>
        <ecNumber evidence="10">2.4.-.-</ecNumber>
    </submittedName>
</protein>
<dbReference type="InterPro" id="IPR050297">
    <property type="entry name" value="LipidA_mod_glycosyltrf_83"/>
</dbReference>
<feature type="transmembrane region" description="Helical" evidence="8">
    <location>
        <begin position="421"/>
        <end position="442"/>
    </location>
</feature>
<feature type="domain" description="Glycosyltransferase RgtA/B/C/D-like" evidence="9">
    <location>
        <begin position="65"/>
        <end position="207"/>
    </location>
</feature>
<keyword evidence="2" id="KW-1003">Cell membrane</keyword>
<evidence type="ECO:0000259" key="9">
    <source>
        <dbReference type="Pfam" id="PF13231"/>
    </source>
</evidence>
<comment type="caution">
    <text evidence="10">The sequence shown here is derived from an EMBL/GenBank/DDBJ whole genome shotgun (WGS) entry which is preliminary data.</text>
</comment>
<sequence>MMAKQFSTRAAIIGTGAFWILIVAAALYARPLLPVDETRYVTVAWEMYLADHWLVPLLNGEPYPHKPPLLFWLIRIGWLVFGVSETWARLVAPLFGLAALGLTGWLGRLLWPGEAGRQAGNVAPLLLLCGAWWMLFATMTFFDLMMASCALLAWIGMALGLHHGRRWTGILITGIAIGLGVLTKGPVILVYALPPALFAPLWASAERRPGWLGWYGGVLLSVAIGAAIGLAWALPAGAAGGPAYEKAILWGQTAGRVEHSFAHRRPVWWYLPLLVPLLFPASLWLSSWRALALWKRPAEPGLRFGLIVSLIGLVVFSLISGKQPHYLLPLMPALMLMVARGLTAEWSVLPRRRDSLLVVVAFALLAVGVVALPVVIGQSPYLAAKLDLPNWALGTNMEIALTLLLAAGLSFWLAGRQRLDAALASVAVPALLLFLGVHLLGFPPGRAAFDLAPAAAVIKQGQDDGRPIAYAGDYAGEYQFLGRLTRPLQEIGGGSEISAWIAAHPNGWVVTRYLEEELDSAPKPVYAQQKRGRIMVIWDAAAIASNPEFFAKLR</sequence>
<organism evidence="10 11">
    <name type="scientific">Ferrovibrio xuzhouensis</name>
    <dbReference type="NCBI Taxonomy" id="1576914"/>
    <lineage>
        <taxon>Bacteria</taxon>
        <taxon>Pseudomonadati</taxon>
        <taxon>Pseudomonadota</taxon>
        <taxon>Alphaproteobacteria</taxon>
        <taxon>Rhodospirillales</taxon>
        <taxon>Rhodospirillaceae</taxon>
        <taxon>Ferrovibrio</taxon>
    </lineage>
</organism>
<evidence type="ECO:0000313" key="11">
    <source>
        <dbReference type="Proteomes" id="UP001595711"/>
    </source>
</evidence>
<feature type="transmembrane region" description="Helical" evidence="8">
    <location>
        <begin position="300"/>
        <end position="320"/>
    </location>
</feature>
<dbReference type="EC" id="2.4.-.-" evidence="10"/>
<feature type="transmembrane region" description="Helical" evidence="8">
    <location>
        <begin position="94"/>
        <end position="111"/>
    </location>
</feature>
<reference evidence="11" key="1">
    <citation type="journal article" date="2019" name="Int. J. Syst. Evol. Microbiol.">
        <title>The Global Catalogue of Microorganisms (GCM) 10K type strain sequencing project: providing services to taxonomists for standard genome sequencing and annotation.</title>
        <authorList>
            <consortium name="The Broad Institute Genomics Platform"/>
            <consortium name="The Broad Institute Genome Sequencing Center for Infectious Disease"/>
            <person name="Wu L."/>
            <person name="Ma J."/>
        </authorList>
    </citation>
    <scope>NUCLEOTIDE SEQUENCE [LARGE SCALE GENOMIC DNA]</scope>
    <source>
        <strain evidence="11">KCTC 42182</strain>
    </source>
</reference>
<feature type="transmembrane region" description="Helical" evidence="8">
    <location>
        <begin position="326"/>
        <end position="343"/>
    </location>
</feature>
<feature type="transmembrane region" description="Helical" evidence="8">
    <location>
        <begin position="267"/>
        <end position="288"/>
    </location>
</feature>
<feature type="transmembrane region" description="Helical" evidence="8">
    <location>
        <begin position="396"/>
        <end position="414"/>
    </location>
</feature>
<evidence type="ECO:0000256" key="7">
    <source>
        <dbReference type="ARBA" id="ARBA00023136"/>
    </source>
</evidence>
<evidence type="ECO:0000313" key="10">
    <source>
        <dbReference type="EMBL" id="MFC3678199.1"/>
    </source>
</evidence>
<keyword evidence="5 8" id="KW-0812">Transmembrane</keyword>
<evidence type="ECO:0000256" key="2">
    <source>
        <dbReference type="ARBA" id="ARBA00022475"/>
    </source>
</evidence>
<keyword evidence="4 10" id="KW-0808">Transferase</keyword>
<gene>
    <name evidence="10" type="ORF">ACFOOQ_21800</name>
</gene>
<dbReference type="RefSeq" id="WP_379729805.1">
    <property type="nucleotide sequence ID" value="NZ_JBHRYJ010000007.1"/>
</dbReference>
<dbReference type="Pfam" id="PF13231">
    <property type="entry name" value="PMT_2"/>
    <property type="match status" value="1"/>
</dbReference>
<evidence type="ECO:0000256" key="6">
    <source>
        <dbReference type="ARBA" id="ARBA00022989"/>
    </source>
</evidence>
<name>A0ABV7VLX7_9PROT</name>
<dbReference type="PANTHER" id="PTHR33908:SF3">
    <property type="entry name" value="UNDECAPRENYL PHOSPHATE-ALPHA-4-AMINO-4-DEOXY-L-ARABINOSE ARABINOSYL TRANSFERASE"/>
    <property type="match status" value="1"/>
</dbReference>
<dbReference type="GO" id="GO:0016757">
    <property type="term" value="F:glycosyltransferase activity"/>
    <property type="evidence" value="ECO:0007669"/>
    <property type="project" value="UniProtKB-KW"/>
</dbReference>
<keyword evidence="7 8" id="KW-0472">Membrane</keyword>
<keyword evidence="6 8" id="KW-1133">Transmembrane helix</keyword>
<proteinExistence type="predicted"/>
<dbReference type="InterPro" id="IPR038731">
    <property type="entry name" value="RgtA/B/C-like"/>
</dbReference>
<comment type="subcellular location">
    <subcellularLocation>
        <location evidence="1">Cell membrane</location>
        <topology evidence="1">Multi-pass membrane protein</topology>
    </subcellularLocation>
</comment>
<evidence type="ECO:0000256" key="1">
    <source>
        <dbReference type="ARBA" id="ARBA00004651"/>
    </source>
</evidence>
<evidence type="ECO:0000256" key="8">
    <source>
        <dbReference type="SAM" id="Phobius"/>
    </source>
</evidence>
<feature type="transmembrane region" description="Helical" evidence="8">
    <location>
        <begin position="12"/>
        <end position="29"/>
    </location>
</feature>
<keyword evidence="3 10" id="KW-0328">Glycosyltransferase</keyword>
<evidence type="ECO:0000256" key="5">
    <source>
        <dbReference type="ARBA" id="ARBA00022692"/>
    </source>
</evidence>
<dbReference type="PANTHER" id="PTHR33908">
    <property type="entry name" value="MANNOSYLTRANSFERASE YKCB-RELATED"/>
    <property type="match status" value="1"/>
</dbReference>
<dbReference type="EMBL" id="JBHRYJ010000007">
    <property type="protein sequence ID" value="MFC3678199.1"/>
    <property type="molecule type" value="Genomic_DNA"/>
</dbReference>
<evidence type="ECO:0000256" key="3">
    <source>
        <dbReference type="ARBA" id="ARBA00022676"/>
    </source>
</evidence>
<feature type="transmembrane region" description="Helical" evidence="8">
    <location>
        <begin position="167"/>
        <end position="182"/>
    </location>
</feature>
<keyword evidence="11" id="KW-1185">Reference proteome</keyword>